<keyword evidence="5" id="KW-1185">Reference proteome</keyword>
<feature type="domain" description="Luciferase-like" evidence="3">
    <location>
        <begin position="45"/>
        <end position="351"/>
    </location>
</feature>
<evidence type="ECO:0000313" key="4">
    <source>
        <dbReference type="EMBL" id="MFC5994421.1"/>
    </source>
</evidence>
<reference evidence="5" key="1">
    <citation type="journal article" date="2019" name="Int. J. Syst. Evol. Microbiol.">
        <title>The Global Catalogue of Microorganisms (GCM) 10K type strain sequencing project: providing services to taxonomists for standard genome sequencing and annotation.</title>
        <authorList>
            <consortium name="The Broad Institute Genomics Platform"/>
            <consortium name="The Broad Institute Genome Sequencing Center for Infectious Disease"/>
            <person name="Wu L."/>
            <person name="Ma J."/>
        </authorList>
    </citation>
    <scope>NUCLEOTIDE SEQUENCE [LARGE SCALE GENOMIC DNA]</scope>
    <source>
        <strain evidence="5">CCM 8391</strain>
    </source>
</reference>
<dbReference type="EC" id="1.-.-.-" evidence="4"/>
<dbReference type="Proteomes" id="UP001596302">
    <property type="component" value="Unassembled WGS sequence"/>
</dbReference>
<keyword evidence="2" id="KW-0503">Monooxygenase</keyword>
<gene>
    <name evidence="4" type="ORF">ACFQE5_09385</name>
</gene>
<dbReference type="PANTHER" id="PTHR30137">
    <property type="entry name" value="LUCIFERASE-LIKE MONOOXYGENASE"/>
    <property type="match status" value="1"/>
</dbReference>
<evidence type="ECO:0000256" key="1">
    <source>
        <dbReference type="ARBA" id="ARBA00023002"/>
    </source>
</evidence>
<dbReference type="GO" id="GO:0016491">
    <property type="term" value="F:oxidoreductase activity"/>
    <property type="evidence" value="ECO:0007669"/>
    <property type="project" value="UniProtKB-KW"/>
</dbReference>
<dbReference type="SUPFAM" id="SSF51679">
    <property type="entry name" value="Bacterial luciferase-like"/>
    <property type="match status" value="1"/>
</dbReference>
<evidence type="ECO:0000259" key="3">
    <source>
        <dbReference type="Pfam" id="PF00296"/>
    </source>
</evidence>
<dbReference type="InterPro" id="IPR050766">
    <property type="entry name" value="Bact_Lucif_Oxidored"/>
</dbReference>
<evidence type="ECO:0000313" key="5">
    <source>
        <dbReference type="Proteomes" id="UP001596302"/>
    </source>
</evidence>
<proteinExistence type="predicted"/>
<comment type="caution">
    <text evidence="4">The sequence shown here is derived from an EMBL/GenBank/DDBJ whole genome shotgun (WGS) entry which is preliminary data.</text>
</comment>
<protein>
    <submittedName>
        <fullName evidence="4">LLM class flavin-dependent oxidoreductase</fullName>
        <ecNumber evidence="4">1.-.-.-</ecNumber>
    </submittedName>
</protein>
<dbReference type="RefSeq" id="WP_379584454.1">
    <property type="nucleotide sequence ID" value="NZ_JBHSQW010000020.1"/>
</dbReference>
<dbReference type="PANTHER" id="PTHR30137:SF8">
    <property type="entry name" value="BLR5498 PROTEIN"/>
    <property type="match status" value="1"/>
</dbReference>
<dbReference type="InterPro" id="IPR011251">
    <property type="entry name" value="Luciferase-like_dom"/>
</dbReference>
<dbReference type="Gene3D" id="3.20.20.30">
    <property type="entry name" value="Luciferase-like domain"/>
    <property type="match status" value="1"/>
</dbReference>
<dbReference type="EMBL" id="JBHSQW010000020">
    <property type="protein sequence ID" value="MFC5994421.1"/>
    <property type="molecule type" value="Genomic_DNA"/>
</dbReference>
<sequence length="418" mass="47392">MTMKSIFFHLMPYRDLPADFETRYESIWVTPPNTELCDPKKVAEYYRWNLDELELADRLGFDGVGVNEHHQNGYGFMASPNLMAAALARRTPNNSAIMVLGNTLALYQPATRVAEEFAMIDVLSNGRLAAGFPVGTSMDVNFCYGVPPTQTRPRFREAEELIIQAWTRPGPFSFNGRYNQLRYVNPWPQPLQKPHPPVWLAGGGSVETWELAGRRDYTYSYLSFFGAKFGKKLMDGFWNTMDEMGVDRNPFRAGFAQQICVSETDERAEKEYLEHCSYFFKKCLHIPPYFFEAPGYRTRKSTEFAIKTNQPGDIAAAAALDKNWKTLNEEGFIIAGSPATVADRLIEAAKTLRVGNLHALLQIGSMPHELTKKNITLFAEEVLPRIRHIWDDEGWTHRWWPQGAADRAVTTVPAGTTA</sequence>
<dbReference type="InterPro" id="IPR036661">
    <property type="entry name" value="Luciferase-like_sf"/>
</dbReference>
<name>A0ABW1J0T1_9PSEU</name>
<organism evidence="4 5">
    <name type="scientific">Pseudonocardia hispaniensis</name>
    <dbReference type="NCBI Taxonomy" id="904933"/>
    <lineage>
        <taxon>Bacteria</taxon>
        <taxon>Bacillati</taxon>
        <taxon>Actinomycetota</taxon>
        <taxon>Actinomycetes</taxon>
        <taxon>Pseudonocardiales</taxon>
        <taxon>Pseudonocardiaceae</taxon>
        <taxon>Pseudonocardia</taxon>
    </lineage>
</organism>
<dbReference type="Pfam" id="PF00296">
    <property type="entry name" value="Bac_luciferase"/>
    <property type="match status" value="1"/>
</dbReference>
<accession>A0ABW1J0T1</accession>
<keyword evidence="1 4" id="KW-0560">Oxidoreductase</keyword>
<evidence type="ECO:0000256" key="2">
    <source>
        <dbReference type="ARBA" id="ARBA00023033"/>
    </source>
</evidence>